<protein>
    <submittedName>
        <fullName evidence="1">Uncharacterized protein</fullName>
    </submittedName>
</protein>
<dbReference type="AlphaFoldDB" id="A0A7Z8FLZ9"/>
<dbReference type="EMBL" id="FJYW01000003">
    <property type="protein sequence ID" value="CZX09055.1"/>
    <property type="molecule type" value="Genomic_DNA"/>
</dbReference>
<comment type="caution">
    <text evidence="1">The sequence shown here is derived from an EMBL/GenBank/DDBJ whole genome shotgun (WGS) entry which is preliminary data.</text>
</comment>
<evidence type="ECO:0000313" key="2">
    <source>
        <dbReference type="Proteomes" id="UP000076205"/>
    </source>
</evidence>
<gene>
    <name evidence="1" type="ORF">SAMEA2273352_01657</name>
</gene>
<evidence type="ECO:0000313" key="1">
    <source>
        <dbReference type="EMBL" id="CZX09055.1"/>
    </source>
</evidence>
<reference evidence="1 2" key="1">
    <citation type="submission" date="2016-03" db="EMBL/GenBank/DDBJ databases">
        <authorList>
            <consortium name="Pathogen Informatics"/>
        </authorList>
    </citation>
    <scope>NUCLEOTIDE SEQUENCE [LARGE SCALE GENOMIC DNA]</scope>
    <source>
        <strain evidence="2">e1424</strain>
    </source>
</reference>
<dbReference type="RefSeq" id="WP_052686676.1">
    <property type="nucleotide sequence ID" value="NZ_BMAA01000037.1"/>
</dbReference>
<name>A0A7Z8FLZ9_9ENTR</name>
<sequence length="145" mass="16429">MWQTIYAWPWATIWAAISAIFTAATVGIAFCAMKEWKKQEQFKAKVNFKSAVAKYAYCLVALPSHLSPPGTTRDNPAKIDELTDLLAEAAFAWFSLEGSLVDNKHVTESWLFINDNHIRYVDGEISYHEIHTHCANIVTKPINKK</sequence>
<proteinExistence type="predicted"/>
<accession>A0A7Z8FLZ9</accession>
<organism evidence="1 2">
    <name type="scientific">Enterobacter hormaechei</name>
    <dbReference type="NCBI Taxonomy" id="158836"/>
    <lineage>
        <taxon>Bacteria</taxon>
        <taxon>Pseudomonadati</taxon>
        <taxon>Pseudomonadota</taxon>
        <taxon>Gammaproteobacteria</taxon>
        <taxon>Enterobacterales</taxon>
        <taxon>Enterobacteriaceae</taxon>
        <taxon>Enterobacter</taxon>
        <taxon>Enterobacter cloacae complex</taxon>
    </lineage>
</organism>
<dbReference type="Proteomes" id="UP000076205">
    <property type="component" value="Unassembled WGS sequence"/>
</dbReference>